<evidence type="ECO:0000313" key="5">
    <source>
        <dbReference type="Proteomes" id="UP001558652"/>
    </source>
</evidence>
<evidence type="ECO:0000313" key="4">
    <source>
        <dbReference type="EMBL" id="KAL1130447.1"/>
    </source>
</evidence>
<keyword evidence="5" id="KW-1185">Reference proteome</keyword>
<protein>
    <recommendedName>
        <fullName evidence="3">SMB domain-containing protein</fullName>
    </recommendedName>
</protein>
<organism evidence="4 5">
    <name type="scientific">Ranatra chinensis</name>
    <dbReference type="NCBI Taxonomy" id="642074"/>
    <lineage>
        <taxon>Eukaryota</taxon>
        <taxon>Metazoa</taxon>
        <taxon>Ecdysozoa</taxon>
        <taxon>Arthropoda</taxon>
        <taxon>Hexapoda</taxon>
        <taxon>Insecta</taxon>
        <taxon>Pterygota</taxon>
        <taxon>Neoptera</taxon>
        <taxon>Paraneoptera</taxon>
        <taxon>Hemiptera</taxon>
        <taxon>Heteroptera</taxon>
        <taxon>Panheteroptera</taxon>
        <taxon>Nepomorpha</taxon>
        <taxon>Nepidae</taxon>
        <taxon>Ranatrinae</taxon>
        <taxon>Ranatra</taxon>
    </lineage>
</organism>
<reference evidence="4 5" key="1">
    <citation type="submission" date="2024-07" db="EMBL/GenBank/DDBJ databases">
        <title>Chromosome-level genome assembly of the water stick insect Ranatra chinensis (Heteroptera: Nepidae).</title>
        <authorList>
            <person name="Liu X."/>
        </authorList>
    </citation>
    <scope>NUCLEOTIDE SEQUENCE [LARGE SCALE GENOMIC DNA]</scope>
    <source>
        <strain evidence="4">Cailab_2021Rc</strain>
        <tissue evidence="4">Muscle</tissue>
    </source>
</reference>
<accession>A0ABD0YV35</accession>
<sequence>MADNEETSYGSKIFIEGVTGPGYTGDIAIDDLHFSDSVDCIDDKDYMSCEGRCGEDPTIHQRACHCHNDCHEFGACCYNYVDVCTAEKSTTAWPGSESSYKSETTPYPIFNSSISLLTSVSLDSEPTQGSLDSDQYNTDDTRTDLVVDFTGTTDVTNFSLVPITKSPSVDSVSSSFPPSGQAEEYGTQRSLEIDVSPSIHPVTGLLLEPTSTEVMQSAHGLVSMTNATVIPVTKEHNTTVVADTSNHNVTLILPNLINKLNLTTAKTYRLAPTTTLPPAGPNVRIGTFSVVGINITLPALNLTPKSTIRSILPTSFAIPTPKSLNPISAILPNRQNKTFPPPVPTGVMFPRVGKQNPTTVTLFPPALNATFPALSLTMAGSQTTVSASKNTTILPVMLATLLPSTLNLTVEPIKPTLGIFPSVPLDPNITSPPVVITSTHFPFSIRTTSPTHLSSKAVKTLLFPTTPRISAGVKLPALIGAGPVSDSDTKWKSKFTPKGRYKFSARISEKDSSGQSSLAVGAVVIVCIVVASLAASTAWWLVRRRSHSLSYLRGNGRNTDGASDVLFLAADEILDFSIPGVDTGHSQQHQFAESTR</sequence>
<evidence type="ECO:0000256" key="2">
    <source>
        <dbReference type="SAM" id="Phobius"/>
    </source>
</evidence>
<dbReference type="Pfam" id="PF01033">
    <property type="entry name" value="Somatomedin_B"/>
    <property type="match status" value="1"/>
</dbReference>
<dbReference type="EMBL" id="JBFDAA010000007">
    <property type="protein sequence ID" value="KAL1130447.1"/>
    <property type="molecule type" value="Genomic_DNA"/>
</dbReference>
<feature type="transmembrane region" description="Helical" evidence="2">
    <location>
        <begin position="518"/>
        <end position="542"/>
    </location>
</feature>
<dbReference type="Gene3D" id="4.10.410.20">
    <property type="match status" value="1"/>
</dbReference>
<dbReference type="AlphaFoldDB" id="A0ABD0YV35"/>
<gene>
    <name evidence="4" type="ORF">AAG570_011695</name>
</gene>
<name>A0ABD0YV35_9HEMI</name>
<comment type="caution">
    <text evidence="4">The sequence shown here is derived from an EMBL/GenBank/DDBJ whole genome shotgun (WGS) entry which is preliminary data.</text>
</comment>
<keyword evidence="2" id="KW-1133">Transmembrane helix</keyword>
<dbReference type="PROSITE" id="PS50958">
    <property type="entry name" value="SMB_2"/>
    <property type="match status" value="1"/>
</dbReference>
<dbReference type="SUPFAM" id="SSF90188">
    <property type="entry name" value="Somatomedin B domain"/>
    <property type="match status" value="1"/>
</dbReference>
<dbReference type="InterPro" id="IPR001212">
    <property type="entry name" value="Somatomedin_B_dom"/>
</dbReference>
<evidence type="ECO:0000259" key="3">
    <source>
        <dbReference type="PROSITE" id="PS50958"/>
    </source>
</evidence>
<dbReference type="PROSITE" id="PS00524">
    <property type="entry name" value="SMB_1"/>
    <property type="match status" value="1"/>
</dbReference>
<dbReference type="InterPro" id="IPR036024">
    <property type="entry name" value="Somatomedin_B-like_dom_sf"/>
</dbReference>
<evidence type="ECO:0000256" key="1">
    <source>
        <dbReference type="ARBA" id="ARBA00023157"/>
    </source>
</evidence>
<keyword evidence="2" id="KW-0472">Membrane</keyword>
<proteinExistence type="predicted"/>
<dbReference type="Proteomes" id="UP001558652">
    <property type="component" value="Unassembled WGS sequence"/>
</dbReference>
<dbReference type="SMART" id="SM00201">
    <property type="entry name" value="SO"/>
    <property type="match status" value="1"/>
</dbReference>
<feature type="domain" description="SMB" evidence="3">
    <location>
        <begin position="45"/>
        <end position="89"/>
    </location>
</feature>
<keyword evidence="2" id="KW-0812">Transmembrane</keyword>
<keyword evidence="1" id="KW-1015">Disulfide bond</keyword>